<dbReference type="GeneID" id="63727100"/>
<sequence>MTDQPGLYPVKVLRPASFAEAVLRLLCRDMVDNEDLEMLWRRMLDSMKEEETLFSQNLRPAFQPAWNALMGRSGYIDPITEVIQLRRELIKDDFRPDRLPDEAIAGGERYQEATASNREKLLRSLCDRDQTVDRKFGLWHMNKFRPILERSPLPIPEDCDPVTEGLLENWTRIIPMGVFKVIGPGEVVLVD</sequence>
<dbReference type="Proteomes" id="UP000184073">
    <property type="component" value="Unassembled WGS sequence"/>
</dbReference>
<dbReference type="RefSeq" id="XP_040664180.1">
    <property type="nucleotide sequence ID" value="XM_040811589.1"/>
</dbReference>
<dbReference type="AlphaFoldDB" id="A0A1L9PA57"/>
<evidence type="ECO:0000313" key="1">
    <source>
        <dbReference type="EMBL" id="OJI98417.1"/>
    </source>
</evidence>
<reference evidence="2" key="1">
    <citation type="journal article" date="2017" name="Genome Biol.">
        <title>Comparative genomics reveals high biological diversity and specific adaptations in the industrially and medically important fungal genus Aspergillus.</title>
        <authorList>
            <person name="de Vries R.P."/>
            <person name="Riley R."/>
            <person name="Wiebenga A."/>
            <person name="Aguilar-Osorio G."/>
            <person name="Amillis S."/>
            <person name="Uchima C.A."/>
            <person name="Anderluh G."/>
            <person name="Asadollahi M."/>
            <person name="Askin M."/>
            <person name="Barry K."/>
            <person name="Battaglia E."/>
            <person name="Bayram O."/>
            <person name="Benocci T."/>
            <person name="Braus-Stromeyer S.A."/>
            <person name="Caldana C."/>
            <person name="Canovas D."/>
            <person name="Cerqueira G.C."/>
            <person name="Chen F."/>
            <person name="Chen W."/>
            <person name="Choi C."/>
            <person name="Clum A."/>
            <person name="Dos Santos R.A."/>
            <person name="Damasio A.R."/>
            <person name="Diallinas G."/>
            <person name="Emri T."/>
            <person name="Fekete E."/>
            <person name="Flipphi M."/>
            <person name="Freyberg S."/>
            <person name="Gallo A."/>
            <person name="Gournas C."/>
            <person name="Habgood R."/>
            <person name="Hainaut M."/>
            <person name="Harispe M.L."/>
            <person name="Henrissat B."/>
            <person name="Hilden K.S."/>
            <person name="Hope R."/>
            <person name="Hossain A."/>
            <person name="Karabika E."/>
            <person name="Karaffa L."/>
            <person name="Karanyi Z."/>
            <person name="Krasevec N."/>
            <person name="Kuo A."/>
            <person name="Kusch H."/>
            <person name="LaButti K."/>
            <person name="Lagendijk E.L."/>
            <person name="Lapidus A."/>
            <person name="Levasseur A."/>
            <person name="Lindquist E."/>
            <person name="Lipzen A."/>
            <person name="Logrieco A.F."/>
            <person name="MacCabe A."/>
            <person name="Maekelae M.R."/>
            <person name="Malavazi I."/>
            <person name="Melin P."/>
            <person name="Meyer V."/>
            <person name="Mielnichuk N."/>
            <person name="Miskei M."/>
            <person name="Molnar A.P."/>
            <person name="Mule G."/>
            <person name="Ngan C.Y."/>
            <person name="Orejas M."/>
            <person name="Orosz E."/>
            <person name="Ouedraogo J.P."/>
            <person name="Overkamp K.M."/>
            <person name="Park H.-S."/>
            <person name="Perrone G."/>
            <person name="Piumi F."/>
            <person name="Punt P.J."/>
            <person name="Ram A.F."/>
            <person name="Ramon A."/>
            <person name="Rauscher S."/>
            <person name="Record E."/>
            <person name="Riano-Pachon D.M."/>
            <person name="Robert V."/>
            <person name="Roehrig J."/>
            <person name="Ruller R."/>
            <person name="Salamov A."/>
            <person name="Salih N.S."/>
            <person name="Samson R.A."/>
            <person name="Sandor E."/>
            <person name="Sanguinetti M."/>
            <person name="Schuetze T."/>
            <person name="Sepcic K."/>
            <person name="Shelest E."/>
            <person name="Sherlock G."/>
            <person name="Sophianopoulou V."/>
            <person name="Squina F.M."/>
            <person name="Sun H."/>
            <person name="Susca A."/>
            <person name="Todd R.B."/>
            <person name="Tsang A."/>
            <person name="Unkles S.E."/>
            <person name="van de Wiele N."/>
            <person name="van Rossen-Uffink D."/>
            <person name="Oliveira J.V."/>
            <person name="Vesth T.C."/>
            <person name="Visser J."/>
            <person name="Yu J.-H."/>
            <person name="Zhou M."/>
            <person name="Andersen M.R."/>
            <person name="Archer D.B."/>
            <person name="Baker S.E."/>
            <person name="Benoit I."/>
            <person name="Brakhage A.A."/>
            <person name="Braus G.H."/>
            <person name="Fischer R."/>
            <person name="Frisvad J.C."/>
            <person name="Goldman G.H."/>
            <person name="Houbraken J."/>
            <person name="Oakley B."/>
            <person name="Pocsi I."/>
            <person name="Scazzocchio C."/>
            <person name="Seiboth B."/>
            <person name="vanKuyk P.A."/>
            <person name="Wortman J."/>
            <person name="Dyer P.S."/>
            <person name="Grigoriev I.V."/>
        </authorList>
    </citation>
    <scope>NUCLEOTIDE SEQUENCE [LARGE SCALE GENOMIC DNA]</scope>
    <source>
        <strain evidence="2">CBS 583.65</strain>
    </source>
</reference>
<organism evidence="1 2">
    <name type="scientific">Aspergillus versicolor CBS 583.65</name>
    <dbReference type="NCBI Taxonomy" id="1036611"/>
    <lineage>
        <taxon>Eukaryota</taxon>
        <taxon>Fungi</taxon>
        <taxon>Dikarya</taxon>
        <taxon>Ascomycota</taxon>
        <taxon>Pezizomycotina</taxon>
        <taxon>Eurotiomycetes</taxon>
        <taxon>Eurotiomycetidae</taxon>
        <taxon>Eurotiales</taxon>
        <taxon>Aspergillaceae</taxon>
        <taxon>Aspergillus</taxon>
        <taxon>Aspergillus subgen. Nidulantes</taxon>
    </lineage>
</organism>
<name>A0A1L9PA57_ASPVE</name>
<dbReference type="OrthoDB" id="4499271at2759"/>
<evidence type="ECO:0000313" key="2">
    <source>
        <dbReference type="Proteomes" id="UP000184073"/>
    </source>
</evidence>
<accession>A0A1L9PA57</accession>
<proteinExistence type="predicted"/>
<dbReference type="VEuPathDB" id="FungiDB:ASPVEDRAFT_37859"/>
<dbReference type="EMBL" id="KV878126">
    <property type="protein sequence ID" value="OJI98417.1"/>
    <property type="molecule type" value="Genomic_DNA"/>
</dbReference>
<protein>
    <submittedName>
        <fullName evidence="1">Uncharacterized protein</fullName>
    </submittedName>
</protein>
<keyword evidence="2" id="KW-1185">Reference proteome</keyword>
<gene>
    <name evidence="1" type="ORF">ASPVEDRAFT_37859</name>
</gene>